<gene>
    <name evidence="1" type="ORF">CK203_011479</name>
</gene>
<name>A0A438JYE9_VITVI</name>
<protein>
    <submittedName>
        <fullName evidence="1">Uncharacterized protein</fullName>
    </submittedName>
</protein>
<comment type="caution">
    <text evidence="1">The sequence shown here is derived from an EMBL/GenBank/DDBJ whole genome shotgun (WGS) entry which is preliminary data.</text>
</comment>
<dbReference type="EMBL" id="QGNW01000022">
    <property type="protein sequence ID" value="RVX13948.1"/>
    <property type="molecule type" value="Genomic_DNA"/>
</dbReference>
<proteinExistence type="predicted"/>
<reference evidence="1 2" key="1">
    <citation type="journal article" date="2018" name="PLoS Genet.">
        <title>Population sequencing reveals clonal diversity and ancestral inbreeding in the grapevine cultivar Chardonnay.</title>
        <authorList>
            <person name="Roach M.J."/>
            <person name="Johnson D.L."/>
            <person name="Bohlmann J."/>
            <person name="van Vuuren H.J."/>
            <person name="Jones S.J."/>
            <person name="Pretorius I.S."/>
            <person name="Schmidt S.A."/>
            <person name="Borneman A.R."/>
        </authorList>
    </citation>
    <scope>NUCLEOTIDE SEQUENCE [LARGE SCALE GENOMIC DNA]</scope>
    <source>
        <strain evidence="2">cv. Chardonnay</strain>
        <tissue evidence="1">Leaf</tissue>
    </source>
</reference>
<accession>A0A438JYE9</accession>
<sequence>MNKALLCKWCWHYANEGDTLWKKVIKGKYGRKEGGSLTKEAWIADLWEKMKGKGIWNFHFARNLNDWKLDFVVRFLLQLQGHLVNREACWGKVLTLDQLQKRG</sequence>
<dbReference type="AlphaFoldDB" id="A0A438JYE9"/>
<evidence type="ECO:0000313" key="2">
    <source>
        <dbReference type="Proteomes" id="UP000288805"/>
    </source>
</evidence>
<dbReference type="Proteomes" id="UP000288805">
    <property type="component" value="Unassembled WGS sequence"/>
</dbReference>
<evidence type="ECO:0000313" key="1">
    <source>
        <dbReference type="EMBL" id="RVX13948.1"/>
    </source>
</evidence>
<organism evidence="1 2">
    <name type="scientific">Vitis vinifera</name>
    <name type="common">Grape</name>
    <dbReference type="NCBI Taxonomy" id="29760"/>
    <lineage>
        <taxon>Eukaryota</taxon>
        <taxon>Viridiplantae</taxon>
        <taxon>Streptophyta</taxon>
        <taxon>Embryophyta</taxon>
        <taxon>Tracheophyta</taxon>
        <taxon>Spermatophyta</taxon>
        <taxon>Magnoliopsida</taxon>
        <taxon>eudicotyledons</taxon>
        <taxon>Gunneridae</taxon>
        <taxon>Pentapetalae</taxon>
        <taxon>rosids</taxon>
        <taxon>Vitales</taxon>
        <taxon>Vitaceae</taxon>
        <taxon>Viteae</taxon>
        <taxon>Vitis</taxon>
    </lineage>
</organism>